<feature type="domain" description="Transposase IS200-like" evidence="1">
    <location>
        <begin position="3"/>
        <end position="115"/>
    </location>
</feature>
<dbReference type="InterPro" id="IPR002686">
    <property type="entry name" value="Transposase_17"/>
</dbReference>
<dbReference type="RefSeq" id="WP_193799566.1">
    <property type="nucleotide sequence ID" value="NZ_JADEWC010000002.1"/>
</dbReference>
<proteinExistence type="predicted"/>
<dbReference type="SMART" id="SM01321">
    <property type="entry name" value="Y1_Tnp"/>
    <property type="match status" value="1"/>
</dbReference>
<name>A0ABR9V0G9_9CHRO</name>
<dbReference type="InterPro" id="IPR036515">
    <property type="entry name" value="Transposase_17_sf"/>
</dbReference>
<gene>
    <name evidence="2" type="primary">tnpA</name>
    <name evidence="2" type="ORF">IQ215_01560</name>
</gene>
<dbReference type="SUPFAM" id="SSF143422">
    <property type="entry name" value="Transposase IS200-like"/>
    <property type="match status" value="1"/>
</dbReference>
<dbReference type="Proteomes" id="UP000654604">
    <property type="component" value="Unassembled WGS sequence"/>
</dbReference>
<dbReference type="PANTHER" id="PTHR33360:SF2">
    <property type="entry name" value="TRANSPOSASE FOR INSERTION SEQUENCE ELEMENT IS200"/>
    <property type="match status" value="1"/>
</dbReference>
<dbReference type="Pfam" id="PF01797">
    <property type="entry name" value="Y1_Tnp"/>
    <property type="match status" value="1"/>
</dbReference>
<evidence type="ECO:0000313" key="3">
    <source>
        <dbReference type="Proteomes" id="UP000654604"/>
    </source>
</evidence>
<reference evidence="2 3" key="1">
    <citation type="submission" date="2020-10" db="EMBL/GenBank/DDBJ databases">
        <authorList>
            <person name="Castelo-Branco R."/>
            <person name="Eusebio N."/>
            <person name="Adriana R."/>
            <person name="Vieira A."/>
            <person name="Brugerolle De Fraissinette N."/>
            <person name="Rezende De Castro R."/>
            <person name="Schneider M.P."/>
            <person name="Vasconcelos V."/>
            <person name="Leao P.N."/>
        </authorList>
    </citation>
    <scope>NUCLEOTIDE SEQUENCE [LARGE SCALE GENOMIC DNA]</scope>
    <source>
        <strain evidence="2 3">LEGE 03274</strain>
    </source>
</reference>
<dbReference type="EMBL" id="JADEWC010000002">
    <property type="protein sequence ID" value="MBE9221373.1"/>
    <property type="molecule type" value="Genomic_DNA"/>
</dbReference>
<accession>A0ABR9V0G9</accession>
<sequence length="133" mass="15653">MAYWQLYYHIVWATKERLPLINFSIEERLHKYIVNKSKEFSCIVHGINSMPNHIHLLVSIPPNMAVSEYVRKIKGSSSNFVGKIDNNAFYWQNGYGIFTVGKRGLPMVIDYIKNQKQHHRDNTIINELEKINF</sequence>
<dbReference type="PANTHER" id="PTHR33360">
    <property type="entry name" value="TRANSPOSASE FOR INSERTION SEQUENCE ELEMENT IS200"/>
    <property type="match status" value="1"/>
</dbReference>
<protein>
    <submittedName>
        <fullName evidence="2">IS200/IS605 family transposase</fullName>
    </submittedName>
</protein>
<evidence type="ECO:0000259" key="1">
    <source>
        <dbReference type="SMART" id="SM01321"/>
    </source>
</evidence>
<comment type="caution">
    <text evidence="2">The sequence shown here is derived from an EMBL/GenBank/DDBJ whole genome shotgun (WGS) entry which is preliminary data.</text>
</comment>
<evidence type="ECO:0000313" key="2">
    <source>
        <dbReference type="EMBL" id="MBE9221373.1"/>
    </source>
</evidence>
<keyword evidence="3" id="KW-1185">Reference proteome</keyword>
<organism evidence="2 3">
    <name type="scientific">Cyanobacterium stanieri LEGE 03274</name>
    <dbReference type="NCBI Taxonomy" id="1828756"/>
    <lineage>
        <taxon>Bacteria</taxon>
        <taxon>Bacillati</taxon>
        <taxon>Cyanobacteriota</taxon>
        <taxon>Cyanophyceae</taxon>
        <taxon>Oscillatoriophycideae</taxon>
        <taxon>Chroococcales</taxon>
        <taxon>Geminocystaceae</taxon>
        <taxon>Cyanobacterium</taxon>
    </lineage>
</organism>
<dbReference type="NCBIfam" id="NF033573">
    <property type="entry name" value="transpos_IS200"/>
    <property type="match status" value="1"/>
</dbReference>
<dbReference type="Gene3D" id="3.30.70.1290">
    <property type="entry name" value="Transposase IS200-like"/>
    <property type="match status" value="1"/>
</dbReference>